<reference evidence="1" key="1">
    <citation type="journal article" date="2020" name="Nature">
        <title>Giant virus diversity and host interactions through global metagenomics.</title>
        <authorList>
            <person name="Schulz F."/>
            <person name="Roux S."/>
            <person name="Paez-Espino D."/>
            <person name="Jungbluth S."/>
            <person name="Walsh D.A."/>
            <person name="Denef V.J."/>
            <person name="McMahon K.D."/>
            <person name="Konstantinidis K.T."/>
            <person name="Eloe-Fadrosh E.A."/>
            <person name="Kyrpides N.C."/>
            <person name="Woyke T."/>
        </authorList>
    </citation>
    <scope>NUCLEOTIDE SEQUENCE</scope>
    <source>
        <strain evidence="1">GVMAG-M-3300020192-26</strain>
    </source>
</reference>
<evidence type="ECO:0000313" key="1">
    <source>
        <dbReference type="EMBL" id="QHT00315.1"/>
    </source>
</evidence>
<accession>A0A6C0C9B5</accession>
<organism evidence="1">
    <name type="scientific">viral metagenome</name>
    <dbReference type="NCBI Taxonomy" id="1070528"/>
    <lineage>
        <taxon>unclassified sequences</taxon>
        <taxon>metagenomes</taxon>
        <taxon>organismal metagenomes</taxon>
    </lineage>
</organism>
<protein>
    <submittedName>
        <fullName evidence="1">Uncharacterized protein</fullName>
    </submittedName>
</protein>
<dbReference type="EMBL" id="MN739354">
    <property type="protein sequence ID" value="QHT00315.1"/>
    <property type="molecule type" value="Genomic_DNA"/>
</dbReference>
<name>A0A6C0C9B5_9ZZZZ</name>
<sequence length="122" mass="14260">MLLHRTTRSINSGHILRRYCSGPERANDLINKSPTQNDHNMISKIKCPIDDINKTLKHIDNNQITISEIKKEIKDAVDNINNSSYWKTFLIIAVIYFYKNDISYQLGQIQNDINDLKRKQKT</sequence>
<dbReference type="AlphaFoldDB" id="A0A6C0C9B5"/>
<proteinExistence type="predicted"/>